<comment type="caution">
    <text evidence="2">The sequence shown here is derived from an EMBL/GenBank/DDBJ whole genome shotgun (WGS) entry which is preliminary data.</text>
</comment>
<dbReference type="AlphaFoldDB" id="A0A5J4RFZ5"/>
<evidence type="ECO:0000256" key="1">
    <source>
        <dbReference type="SAM" id="Coils"/>
    </source>
</evidence>
<name>A0A5J4RFZ5_9ZZZZ</name>
<accession>A0A5J4RFZ5</accession>
<organism evidence="2">
    <name type="scientific">termite gut metagenome</name>
    <dbReference type="NCBI Taxonomy" id="433724"/>
    <lineage>
        <taxon>unclassified sequences</taxon>
        <taxon>metagenomes</taxon>
        <taxon>organismal metagenomes</taxon>
    </lineage>
</organism>
<proteinExistence type="predicted"/>
<reference evidence="2" key="1">
    <citation type="submission" date="2019-03" db="EMBL/GenBank/DDBJ databases">
        <title>Single cell metagenomics reveals metabolic interactions within the superorganism composed of flagellate Streblomastix strix and complex community of Bacteroidetes bacteria on its surface.</title>
        <authorList>
            <person name="Treitli S.C."/>
            <person name="Kolisko M."/>
            <person name="Husnik F."/>
            <person name="Keeling P."/>
            <person name="Hampl V."/>
        </authorList>
    </citation>
    <scope>NUCLEOTIDE SEQUENCE</scope>
    <source>
        <strain evidence="2">STM</strain>
    </source>
</reference>
<feature type="coiled-coil region" evidence="1">
    <location>
        <begin position="277"/>
        <end position="304"/>
    </location>
</feature>
<sequence>MEDKTKICCLDVDKNIIDFLSKEFDVYDGSLGKKVKVDNRNGNYQTHLLLNADFPYNLHEYDILIDEMYKSTIIPYNRQQHTRVNITGHKAYYLLSSYPDTIFNPIPFGCENLKNLLAQKQSKPILKIIFQDRYDISEYVSENIANSRDSHNYEYSNYNHIANFIGKQLTGKEVSLCDNKISKTLFESFLNKISYSQTYIQFNDERFLPILKNQNGDIISYIWKSENDITFMLPQMNSNDKLDFIKHLFNEILYRDFSGYFPLVEANAWIKNKEYYLPDYENILKEKEGNKKRYEEIEKQLDEQIIVNQQQYNFLHKILTETGTELVNAIITYLTWLGFDNPISKDETNENGLLEEDIQVDLGENGLLIIEVKGIGGTSKDAECSQINKIKFRRCRERNKFDVYALYVANNERHLPPLNRTIPPFNTNQIQDAINEERGLLYTWQLFNLYFNIQNGFITKEVAREKLLMHGLIDFHQTFVEIGKPYKYYGDNKIVCLDIKNTKIKVGDFLIYDVDGRFYREEIIGIQQEKVPLQEISHGKVGLEFANPIPNIEVAYIFNHL</sequence>
<gene>
    <name evidence="2" type="ORF">EZS27_019561</name>
</gene>
<protein>
    <submittedName>
        <fullName evidence="2">Uncharacterized protein</fullName>
    </submittedName>
</protein>
<evidence type="ECO:0000313" key="2">
    <source>
        <dbReference type="EMBL" id="KAA6331883.1"/>
    </source>
</evidence>
<dbReference type="EMBL" id="SNRY01001312">
    <property type="protein sequence ID" value="KAA6331883.1"/>
    <property type="molecule type" value="Genomic_DNA"/>
</dbReference>
<keyword evidence="1" id="KW-0175">Coiled coil</keyword>